<evidence type="ECO:0000256" key="2">
    <source>
        <dbReference type="ARBA" id="ARBA00004651"/>
    </source>
</evidence>
<dbReference type="InterPro" id="IPR005467">
    <property type="entry name" value="His_kinase_dom"/>
</dbReference>
<dbReference type="CDD" id="cd00082">
    <property type="entry name" value="HisKA"/>
    <property type="match status" value="1"/>
</dbReference>
<dbReference type="InterPro" id="IPR003660">
    <property type="entry name" value="HAMP_dom"/>
</dbReference>
<evidence type="ECO:0000256" key="12">
    <source>
        <dbReference type="ARBA" id="ARBA00023012"/>
    </source>
</evidence>
<evidence type="ECO:0000256" key="6">
    <source>
        <dbReference type="ARBA" id="ARBA00022679"/>
    </source>
</evidence>
<dbReference type="InterPro" id="IPR036890">
    <property type="entry name" value="HATPase_C_sf"/>
</dbReference>
<keyword evidence="9" id="KW-0418">Kinase</keyword>
<dbReference type="SMART" id="SM00387">
    <property type="entry name" value="HATPase_c"/>
    <property type="match status" value="1"/>
</dbReference>
<evidence type="ECO:0000256" key="5">
    <source>
        <dbReference type="ARBA" id="ARBA00022553"/>
    </source>
</evidence>
<accession>A0ABX1NEV0</accession>
<dbReference type="PIRSF" id="PIRSF037532">
    <property type="entry name" value="STHK_NtrY"/>
    <property type="match status" value="1"/>
</dbReference>
<evidence type="ECO:0000256" key="1">
    <source>
        <dbReference type="ARBA" id="ARBA00000085"/>
    </source>
</evidence>
<evidence type="ECO:0000256" key="3">
    <source>
        <dbReference type="ARBA" id="ARBA00012438"/>
    </source>
</evidence>
<dbReference type="EMBL" id="WTVS01000018">
    <property type="protein sequence ID" value="NMF97807.1"/>
    <property type="molecule type" value="Genomic_DNA"/>
</dbReference>
<keyword evidence="13 14" id="KW-0472">Membrane</keyword>
<feature type="transmembrane region" description="Helical" evidence="14">
    <location>
        <begin position="76"/>
        <end position="100"/>
    </location>
</feature>
<dbReference type="InterPro" id="IPR035965">
    <property type="entry name" value="PAS-like_dom_sf"/>
</dbReference>
<dbReference type="InterPro" id="IPR003594">
    <property type="entry name" value="HATPase_dom"/>
</dbReference>
<dbReference type="SUPFAM" id="SSF55874">
    <property type="entry name" value="ATPase domain of HSP90 chaperone/DNA topoisomerase II/histidine kinase"/>
    <property type="match status" value="1"/>
</dbReference>
<dbReference type="PROSITE" id="PS50885">
    <property type="entry name" value="HAMP"/>
    <property type="match status" value="1"/>
</dbReference>
<evidence type="ECO:0000259" key="16">
    <source>
        <dbReference type="PROSITE" id="PS50885"/>
    </source>
</evidence>
<dbReference type="InterPro" id="IPR017232">
    <property type="entry name" value="NtrY"/>
</dbReference>
<dbReference type="Gene3D" id="3.30.565.10">
    <property type="entry name" value="Histidine kinase-like ATPase, C-terminal domain"/>
    <property type="match status" value="1"/>
</dbReference>
<evidence type="ECO:0000313" key="17">
    <source>
        <dbReference type="EMBL" id="NMF97807.1"/>
    </source>
</evidence>
<dbReference type="SUPFAM" id="SSF47384">
    <property type="entry name" value="Homodimeric domain of signal transducing histidine kinase"/>
    <property type="match status" value="1"/>
</dbReference>
<gene>
    <name evidence="17" type="ORF">GPA27_10450</name>
</gene>
<dbReference type="CDD" id="cd06225">
    <property type="entry name" value="HAMP"/>
    <property type="match status" value="1"/>
</dbReference>
<dbReference type="SUPFAM" id="SSF55785">
    <property type="entry name" value="PYP-like sensor domain (PAS domain)"/>
    <property type="match status" value="1"/>
</dbReference>
<dbReference type="Pfam" id="PF02518">
    <property type="entry name" value="HATPase_c"/>
    <property type="match status" value="1"/>
</dbReference>
<reference evidence="17 18" key="1">
    <citation type="submission" date="2019-12" db="EMBL/GenBank/DDBJ databases">
        <title>Comparative genomics gives insights into the taxonomy of the Azoarcus-Aromatoleum group and reveals separate origins of nif in the plant-associated Azoarcus and non-plant-associated Aromatoleum sub-groups.</title>
        <authorList>
            <person name="Lafos M."/>
            <person name="Maluk M."/>
            <person name="Batista M."/>
            <person name="Junghare M."/>
            <person name="Carmona M."/>
            <person name="Faoro H."/>
            <person name="Cruz L.M."/>
            <person name="Battistoni F."/>
            <person name="De Souza E."/>
            <person name="Pedrosa F."/>
            <person name="Chen W.-M."/>
            <person name="Poole P.S."/>
            <person name="Dixon R.A."/>
            <person name="James E.K."/>
        </authorList>
    </citation>
    <scope>NUCLEOTIDE SEQUENCE [LARGE SCALE GENOMIC DNA]</scope>
    <source>
        <strain evidence="17 18">T</strain>
    </source>
</reference>
<evidence type="ECO:0000256" key="11">
    <source>
        <dbReference type="ARBA" id="ARBA00022989"/>
    </source>
</evidence>
<organism evidence="17 18">
    <name type="scientific">Aromatoleum toluolicum</name>
    <dbReference type="NCBI Taxonomy" id="90060"/>
    <lineage>
        <taxon>Bacteria</taxon>
        <taxon>Pseudomonadati</taxon>
        <taxon>Pseudomonadota</taxon>
        <taxon>Betaproteobacteria</taxon>
        <taxon>Rhodocyclales</taxon>
        <taxon>Rhodocyclaceae</taxon>
        <taxon>Aromatoleum</taxon>
    </lineage>
</organism>
<dbReference type="RefSeq" id="WP_169140214.1">
    <property type="nucleotide sequence ID" value="NZ_WTVS01000018.1"/>
</dbReference>
<comment type="caution">
    <text evidence="17">The sequence shown here is derived from an EMBL/GenBank/DDBJ whole genome shotgun (WGS) entry which is preliminary data.</text>
</comment>
<protein>
    <recommendedName>
        <fullName evidence="3">histidine kinase</fullName>
        <ecNumber evidence="3">2.7.13.3</ecNumber>
    </recommendedName>
</protein>
<name>A0ABX1NEV0_9RHOO</name>
<dbReference type="Pfam" id="PF00512">
    <property type="entry name" value="HisKA"/>
    <property type="match status" value="1"/>
</dbReference>
<dbReference type="EC" id="2.7.13.3" evidence="3"/>
<comment type="catalytic activity">
    <reaction evidence="1">
        <text>ATP + protein L-histidine = ADP + protein N-phospho-L-histidine.</text>
        <dbReference type="EC" id="2.7.13.3"/>
    </reaction>
</comment>
<dbReference type="PROSITE" id="PS50109">
    <property type="entry name" value="HIS_KIN"/>
    <property type="match status" value="1"/>
</dbReference>
<evidence type="ECO:0000256" key="7">
    <source>
        <dbReference type="ARBA" id="ARBA00022692"/>
    </source>
</evidence>
<dbReference type="SMART" id="SM00304">
    <property type="entry name" value="HAMP"/>
    <property type="match status" value="1"/>
</dbReference>
<evidence type="ECO:0000256" key="9">
    <source>
        <dbReference type="ARBA" id="ARBA00022777"/>
    </source>
</evidence>
<evidence type="ECO:0000259" key="15">
    <source>
        <dbReference type="PROSITE" id="PS50109"/>
    </source>
</evidence>
<keyword evidence="6" id="KW-0808">Transferase</keyword>
<dbReference type="Pfam" id="PF19312">
    <property type="entry name" value="NtrY_N"/>
    <property type="match status" value="1"/>
</dbReference>
<proteinExistence type="predicted"/>
<evidence type="ECO:0000256" key="10">
    <source>
        <dbReference type="ARBA" id="ARBA00022840"/>
    </source>
</evidence>
<dbReference type="Gene3D" id="1.10.287.130">
    <property type="match status" value="1"/>
</dbReference>
<comment type="subcellular location">
    <subcellularLocation>
        <location evidence="2">Cell membrane</location>
        <topology evidence="2">Multi-pass membrane protein</topology>
    </subcellularLocation>
</comment>
<dbReference type="PRINTS" id="PR00344">
    <property type="entry name" value="BCTRLSENSOR"/>
</dbReference>
<dbReference type="Gene3D" id="3.30.450.20">
    <property type="entry name" value="PAS domain"/>
    <property type="match status" value="1"/>
</dbReference>
<dbReference type="Gene3D" id="6.10.340.10">
    <property type="match status" value="1"/>
</dbReference>
<feature type="transmembrane region" description="Helical" evidence="14">
    <location>
        <begin position="274"/>
        <end position="297"/>
    </location>
</feature>
<keyword evidence="11 14" id="KW-1133">Transmembrane helix</keyword>
<evidence type="ECO:0000256" key="14">
    <source>
        <dbReference type="SAM" id="Phobius"/>
    </source>
</evidence>
<keyword evidence="4" id="KW-1003">Cell membrane</keyword>
<dbReference type="InterPro" id="IPR004358">
    <property type="entry name" value="Sig_transdc_His_kin-like_C"/>
</dbReference>
<evidence type="ECO:0000256" key="13">
    <source>
        <dbReference type="ARBA" id="ARBA00023136"/>
    </source>
</evidence>
<dbReference type="SUPFAM" id="SSF158472">
    <property type="entry name" value="HAMP domain-like"/>
    <property type="match status" value="1"/>
</dbReference>
<feature type="domain" description="Histidine kinase" evidence="15">
    <location>
        <begin position="490"/>
        <end position="701"/>
    </location>
</feature>
<keyword evidence="12" id="KW-0902">Two-component regulatory system</keyword>
<dbReference type="InterPro" id="IPR036097">
    <property type="entry name" value="HisK_dim/P_sf"/>
</dbReference>
<keyword evidence="10" id="KW-0067">ATP-binding</keyword>
<dbReference type="SMART" id="SM00388">
    <property type="entry name" value="HisKA"/>
    <property type="match status" value="1"/>
</dbReference>
<dbReference type="Proteomes" id="UP000634522">
    <property type="component" value="Unassembled WGS sequence"/>
</dbReference>
<evidence type="ECO:0000256" key="4">
    <source>
        <dbReference type="ARBA" id="ARBA00022475"/>
    </source>
</evidence>
<evidence type="ECO:0000313" key="18">
    <source>
        <dbReference type="Proteomes" id="UP000634522"/>
    </source>
</evidence>
<dbReference type="InterPro" id="IPR045671">
    <property type="entry name" value="NtrY-like_N"/>
</dbReference>
<feature type="transmembrane region" description="Helical" evidence="14">
    <location>
        <begin position="33"/>
        <end position="56"/>
    </location>
</feature>
<dbReference type="InterPro" id="IPR003661">
    <property type="entry name" value="HisK_dim/P_dom"/>
</dbReference>
<dbReference type="Pfam" id="PF00672">
    <property type="entry name" value="HAMP"/>
    <property type="match status" value="1"/>
</dbReference>
<keyword evidence="7 14" id="KW-0812">Transmembrane</keyword>
<keyword evidence="5" id="KW-0597">Phosphoprotein</keyword>
<feature type="domain" description="HAMP" evidence="16">
    <location>
        <begin position="299"/>
        <end position="351"/>
    </location>
</feature>
<keyword evidence="8" id="KW-0547">Nucleotide-binding</keyword>
<dbReference type="PANTHER" id="PTHR43065">
    <property type="entry name" value="SENSOR HISTIDINE KINASE"/>
    <property type="match status" value="1"/>
</dbReference>
<dbReference type="PANTHER" id="PTHR43065:SF10">
    <property type="entry name" value="PEROXIDE STRESS-ACTIVATED HISTIDINE KINASE MAK3"/>
    <property type="match status" value="1"/>
</dbReference>
<sequence>MKRTLLVVVAAIAGISLFLLASATSNTDLFAESYRYLLAINGAIVVALLGLVAFQLRRLWREYRTRQFGSRLKYRLMLMFALMALLPGVVVYAVSLQFVVRSIESWFDVRVDSALEGGIALGQNALDYLTSQVSDKARDMALDLEGVEPVPPTLLNRLREQAGVASATVIGPSGQIVATVSDGLGGLFPELPSTAQLREARQTQRYHVVDSRAGAGLTIRVVVPIPSRTLNMDTHYLQLMQAVPESFVRNAEAVQEAYREYQQLTLGRAGLNRIYTLTLTLTLLVALLAAVAVAFVLSRRLVAPLLILAEGTQAVAQGDFSPRQALPARDELGVLTQSFNRMTRQLVEARDLAERSRAAVESSRAYLESVLANLSTGVLAFAADGKLRAANAGAMAILQDELEGYEELTLAQWPKHHGFRDALVKGFADNAGDWHEELELVSQEGATQTLLIHGARLPQASGGGLVVVFDDISRLIAAQRTAAWAEVARRLAHEIKNPLTPIQLSAERLAYKLADRLDDEGREVLERATRTIVNQVEAMKNMVNDFRDYAKLPSPVLGRLDLNALVGEVLNLYESSPVMIRAELGRNLPPVAGDASQIRQVIHNLLQNAEDALAGQDGGVVTLTTRLEGDRVALQLRDNGPGFPAQLLTRAFEPYFTTKSRGTGLGLAMVKKIIDEHGGEVRLLNGETGGAEVRIRLRLASAEM</sequence>
<evidence type="ECO:0000256" key="8">
    <source>
        <dbReference type="ARBA" id="ARBA00022741"/>
    </source>
</evidence>
<keyword evidence="18" id="KW-1185">Reference proteome</keyword>